<feature type="transmembrane region" description="Helical" evidence="1">
    <location>
        <begin position="67"/>
        <end position="86"/>
    </location>
</feature>
<feature type="transmembrane region" description="Helical" evidence="1">
    <location>
        <begin position="34"/>
        <end position="55"/>
    </location>
</feature>
<dbReference type="AlphaFoldDB" id="A0A3Q3NC81"/>
<dbReference type="GeneTree" id="ENSGT00940000162720"/>
<evidence type="ECO:0000313" key="3">
    <source>
        <dbReference type="Proteomes" id="UP000261640"/>
    </source>
</evidence>
<name>A0A3Q3NC81_9TELE</name>
<dbReference type="PANTHER" id="PTHR28613:SF7">
    <property type="entry name" value="TRANSMEMBRANE PROTEIN 238"/>
    <property type="match status" value="1"/>
</dbReference>
<keyword evidence="1" id="KW-1133">Transmembrane helix</keyword>
<evidence type="ECO:0000256" key="1">
    <source>
        <dbReference type="SAM" id="Phobius"/>
    </source>
</evidence>
<reference evidence="2" key="2">
    <citation type="submission" date="2025-09" db="UniProtKB">
        <authorList>
            <consortium name="Ensembl"/>
        </authorList>
    </citation>
    <scope>IDENTIFICATION</scope>
</reference>
<dbReference type="Pfam" id="PF15125">
    <property type="entry name" value="TMEM238"/>
    <property type="match status" value="1"/>
</dbReference>
<keyword evidence="1" id="KW-0472">Membrane</keyword>
<dbReference type="Proteomes" id="UP000261640">
    <property type="component" value="Unplaced"/>
</dbReference>
<reference evidence="2" key="1">
    <citation type="submission" date="2025-08" db="UniProtKB">
        <authorList>
            <consortium name="Ensembl"/>
        </authorList>
    </citation>
    <scope>IDENTIFICATION</scope>
</reference>
<keyword evidence="1" id="KW-0812">Transmembrane</keyword>
<organism evidence="2 3">
    <name type="scientific">Mastacembelus armatus</name>
    <name type="common">zig-zag eel</name>
    <dbReference type="NCBI Taxonomy" id="205130"/>
    <lineage>
        <taxon>Eukaryota</taxon>
        <taxon>Metazoa</taxon>
        <taxon>Chordata</taxon>
        <taxon>Craniata</taxon>
        <taxon>Vertebrata</taxon>
        <taxon>Euteleostomi</taxon>
        <taxon>Actinopterygii</taxon>
        <taxon>Neopterygii</taxon>
        <taxon>Teleostei</taxon>
        <taxon>Neoteleostei</taxon>
        <taxon>Acanthomorphata</taxon>
        <taxon>Anabantaria</taxon>
        <taxon>Synbranchiformes</taxon>
        <taxon>Mastacembelidae</taxon>
        <taxon>Mastacembelus</taxon>
    </lineage>
</organism>
<dbReference type="InParanoid" id="A0A3Q3NC81"/>
<proteinExistence type="predicted"/>
<dbReference type="Ensembl" id="ENSMAMT00000030731.2">
    <property type="protein sequence ID" value="ENSMAMP00000029954.2"/>
    <property type="gene ID" value="ENSMAMG00000020200.2"/>
</dbReference>
<protein>
    <recommendedName>
        <fullName evidence="4">Transmembrane protein 238a</fullName>
    </recommendedName>
</protein>
<sequence>WPFPKKVCSVQRRYSGSYSSSGMAYRCVGNCAPLFFLAVLFDAAGLVVLLCGIFGNLSMDGRFYGDFLIYTGSVIIFLSLMWWILWYTGNVPLYGEDKTGSLDISFAHWVRKLSERLSKNGKKPLEAGERKKRVGKEMNGSVPSIAPCRISWEDGGGALSGHDNRAFDGGSECATPADKNVELGVLRSSDVTVQAADGKVERLL</sequence>
<dbReference type="STRING" id="205130.ENSMAMP00000029954"/>
<keyword evidence="3" id="KW-1185">Reference proteome</keyword>
<accession>A0A3Q3NC81</accession>
<dbReference type="PANTHER" id="PTHR28613">
    <property type="entry name" value="SI:CH211-232M10.4-RELATED"/>
    <property type="match status" value="1"/>
</dbReference>
<evidence type="ECO:0008006" key="4">
    <source>
        <dbReference type="Google" id="ProtNLM"/>
    </source>
</evidence>
<dbReference type="InterPro" id="IPR029365">
    <property type="entry name" value="TMEM238"/>
</dbReference>
<evidence type="ECO:0000313" key="2">
    <source>
        <dbReference type="Ensembl" id="ENSMAMP00000029954.2"/>
    </source>
</evidence>